<protein>
    <submittedName>
        <fullName evidence="1">Uncharacterized protein</fullName>
    </submittedName>
</protein>
<proteinExistence type="predicted"/>
<sequence length="54" mass="6430">MRKRNYFEEQFAISLSQDLQKKYIAKFLEKCQNSSDLSEIDCRILSSVIRNKVD</sequence>
<dbReference type="EMBL" id="GG662828">
    <property type="protein sequence ID" value="EAR89002.2"/>
    <property type="molecule type" value="Genomic_DNA"/>
</dbReference>
<evidence type="ECO:0000313" key="1">
    <source>
        <dbReference type="EMBL" id="EAR89002.2"/>
    </source>
</evidence>
<reference evidence="2" key="1">
    <citation type="journal article" date="2006" name="PLoS Biol.">
        <title>Macronuclear genome sequence of the ciliate Tetrahymena thermophila, a model eukaryote.</title>
        <authorList>
            <person name="Eisen J.A."/>
            <person name="Coyne R.S."/>
            <person name="Wu M."/>
            <person name="Wu D."/>
            <person name="Thiagarajan M."/>
            <person name="Wortman J.R."/>
            <person name="Badger J.H."/>
            <person name="Ren Q."/>
            <person name="Amedeo P."/>
            <person name="Jones K.M."/>
            <person name="Tallon L.J."/>
            <person name="Delcher A.L."/>
            <person name="Salzberg S.L."/>
            <person name="Silva J.C."/>
            <person name="Haas B.J."/>
            <person name="Majoros W.H."/>
            <person name="Farzad M."/>
            <person name="Carlton J.M."/>
            <person name="Smith R.K. Jr."/>
            <person name="Garg J."/>
            <person name="Pearlman R.E."/>
            <person name="Karrer K.M."/>
            <person name="Sun L."/>
            <person name="Manning G."/>
            <person name="Elde N.C."/>
            <person name="Turkewitz A.P."/>
            <person name="Asai D.J."/>
            <person name="Wilkes D.E."/>
            <person name="Wang Y."/>
            <person name="Cai H."/>
            <person name="Collins K."/>
            <person name="Stewart B.A."/>
            <person name="Lee S.R."/>
            <person name="Wilamowska K."/>
            <person name="Weinberg Z."/>
            <person name="Ruzzo W.L."/>
            <person name="Wloga D."/>
            <person name="Gaertig J."/>
            <person name="Frankel J."/>
            <person name="Tsao C.-C."/>
            <person name="Gorovsky M.A."/>
            <person name="Keeling P.J."/>
            <person name="Waller R.F."/>
            <person name="Patron N.J."/>
            <person name="Cherry J.M."/>
            <person name="Stover N.A."/>
            <person name="Krieger C.J."/>
            <person name="del Toro C."/>
            <person name="Ryder H.F."/>
            <person name="Williamson S.C."/>
            <person name="Barbeau R.A."/>
            <person name="Hamilton E.P."/>
            <person name="Orias E."/>
        </authorList>
    </citation>
    <scope>NUCLEOTIDE SEQUENCE [LARGE SCALE GENOMIC DNA]</scope>
    <source>
        <strain evidence="2">SB210</strain>
    </source>
</reference>
<dbReference type="KEGG" id="tet:TTHERM_00554570"/>
<accession>Q22UG8</accession>
<organism evidence="1 2">
    <name type="scientific">Tetrahymena thermophila (strain SB210)</name>
    <dbReference type="NCBI Taxonomy" id="312017"/>
    <lineage>
        <taxon>Eukaryota</taxon>
        <taxon>Sar</taxon>
        <taxon>Alveolata</taxon>
        <taxon>Ciliophora</taxon>
        <taxon>Intramacronucleata</taxon>
        <taxon>Oligohymenophorea</taxon>
        <taxon>Hymenostomatida</taxon>
        <taxon>Tetrahymenina</taxon>
        <taxon>Tetrahymenidae</taxon>
        <taxon>Tetrahymena</taxon>
    </lineage>
</organism>
<dbReference type="GeneID" id="7840693"/>
<dbReference type="AlphaFoldDB" id="Q22UG8"/>
<evidence type="ECO:0000313" key="2">
    <source>
        <dbReference type="Proteomes" id="UP000009168"/>
    </source>
</evidence>
<dbReference type="HOGENOM" id="CLU_013044_1_1_1"/>
<keyword evidence="2" id="KW-1185">Reference proteome</keyword>
<name>Q22UG8_TETTS</name>
<dbReference type="InParanoid" id="Q22UG8"/>
<gene>
    <name evidence="1" type="ORF">TTHERM_00554570</name>
</gene>
<dbReference type="RefSeq" id="XP_001009247.2">
    <property type="nucleotide sequence ID" value="XM_001009247.2"/>
</dbReference>
<dbReference type="Proteomes" id="UP000009168">
    <property type="component" value="Unassembled WGS sequence"/>
</dbReference>